<evidence type="ECO:0000256" key="18">
    <source>
        <dbReference type="PROSITE-ProRule" id="PRU00023"/>
    </source>
</evidence>
<protein>
    <submittedName>
        <fullName evidence="21">Ankyrin repeat and MYND domain-containing</fullName>
    </submittedName>
</protein>
<sequence length="404" mass="45894">MAMAMPSSRSELSLKEKALFKYTQERNYEEVKRLITEEENIYVDCVDAEGMTPLQHAAYKGCTKLCKLLLDCGADVNYTRQVSRYTALTFACVAGKADVVRLLLEYGASTSNVTSINKTSAQMAAFVGNHHIVSIINNFIPIQEIEYFNRIQGLETEPRLPPTMNTIVHKMAIMTNINPVRLIMYVQSNPVLLHSVRKVVRVFNAMAEKYLRVENNDLLSLKFHHLAYVLSACEKYYIEHVSAEESERKSIRECLNPFIKYLIKGDVNGFPVNLEKFLRQDIQRYPFVECHLFLQLVRTLSPVEIGGEPSAISIIGEAVNGQRMSDNTCICSTCWEPNAEKKCSVCKSVQYCDKACQKMHWFTHKLICPHLTKLNEGVEKLHLESNFYEKDPNAPGQPGCSSRS</sequence>
<keyword evidence="12" id="KW-0862">Zinc</keyword>
<dbReference type="PROSITE" id="PS50088">
    <property type="entry name" value="ANK_REPEAT"/>
    <property type="match status" value="2"/>
</dbReference>
<dbReference type="InterPro" id="IPR002893">
    <property type="entry name" value="Znf_MYND"/>
</dbReference>
<accession>A0A8T0FK21</accession>
<keyword evidence="22" id="KW-1185">Reference proteome</keyword>
<dbReference type="Pfam" id="PF00023">
    <property type="entry name" value="Ank"/>
    <property type="match status" value="1"/>
</dbReference>
<evidence type="ECO:0000313" key="22">
    <source>
        <dbReference type="Proteomes" id="UP000807504"/>
    </source>
</evidence>
<keyword evidence="6" id="KW-1052">Target cell membrane</keyword>
<evidence type="ECO:0000256" key="15">
    <source>
        <dbReference type="ARBA" id="ARBA00023069"/>
    </source>
</evidence>
<evidence type="ECO:0000256" key="11">
    <source>
        <dbReference type="ARBA" id="ARBA00022771"/>
    </source>
</evidence>
<evidence type="ECO:0000256" key="10">
    <source>
        <dbReference type="ARBA" id="ARBA00022737"/>
    </source>
</evidence>
<dbReference type="Gene3D" id="1.25.40.20">
    <property type="entry name" value="Ankyrin repeat-containing domain"/>
    <property type="match status" value="1"/>
</dbReference>
<comment type="subcellular location">
    <subcellularLocation>
        <location evidence="1">Cell projection</location>
        <location evidence="1">Cilium</location>
    </subcellularLocation>
    <subcellularLocation>
        <location evidence="3">Secreted</location>
    </subcellularLocation>
    <subcellularLocation>
        <location evidence="2">Target cell membrane</location>
    </subcellularLocation>
</comment>
<keyword evidence="6" id="KW-0472">Membrane</keyword>
<evidence type="ECO:0000256" key="3">
    <source>
        <dbReference type="ARBA" id="ARBA00004613"/>
    </source>
</evidence>
<dbReference type="AlphaFoldDB" id="A0A8T0FK21"/>
<dbReference type="GO" id="GO:0005576">
    <property type="term" value="C:extracellular region"/>
    <property type="evidence" value="ECO:0007669"/>
    <property type="project" value="UniProtKB-SubCell"/>
</dbReference>
<reference evidence="21" key="2">
    <citation type="submission" date="2020-06" db="EMBL/GenBank/DDBJ databases">
        <authorList>
            <person name="Sheffer M."/>
        </authorList>
    </citation>
    <scope>NUCLEOTIDE SEQUENCE</scope>
</reference>
<evidence type="ECO:0000259" key="20">
    <source>
        <dbReference type="PROSITE" id="PS50865"/>
    </source>
</evidence>
<dbReference type="Gene3D" id="6.10.140.2220">
    <property type="match status" value="1"/>
</dbReference>
<name>A0A8T0FK21_ARGBR</name>
<keyword evidence="4" id="KW-0268">Exocytosis</keyword>
<evidence type="ECO:0000256" key="1">
    <source>
        <dbReference type="ARBA" id="ARBA00004138"/>
    </source>
</evidence>
<dbReference type="PROSITE" id="PS50865">
    <property type="entry name" value="ZF_MYND_2"/>
    <property type="match status" value="1"/>
</dbReference>
<dbReference type="GO" id="GO:0005929">
    <property type="term" value="C:cilium"/>
    <property type="evidence" value="ECO:0007669"/>
    <property type="project" value="UniProtKB-SubCell"/>
</dbReference>
<evidence type="ECO:0000256" key="4">
    <source>
        <dbReference type="ARBA" id="ARBA00022483"/>
    </source>
</evidence>
<feature type="repeat" description="ANK" evidence="18">
    <location>
        <begin position="49"/>
        <end position="81"/>
    </location>
</feature>
<comment type="caution">
    <text evidence="21">The sequence shown here is derived from an EMBL/GenBank/DDBJ whole genome shotgun (WGS) entry which is preliminary data.</text>
</comment>
<evidence type="ECO:0000256" key="5">
    <source>
        <dbReference type="ARBA" id="ARBA00022525"/>
    </source>
</evidence>
<evidence type="ECO:0000256" key="12">
    <source>
        <dbReference type="ARBA" id="ARBA00022833"/>
    </source>
</evidence>
<dbReference type="EMBL" id="JABXBU010000011">
    <property type="protein sequence ID" value="KAF8790578.1"/>
    <property type="molecule type" value="Genomic_DNA"/>
</dbReference>
<dbReference type="GO" id="GO:0044218">
    <property type="term" value="C:other organism cell membrane"/>
    <property type="evidence" value="ECO:0007669"/>
    <property type="project" value="UniProtKB-KW"/>
</dbReference>
<evidence type="ECO:0000256" key="6">
    <source>
        <dbReference type="ARBA" id="ARBA00022537"/>
    </source>
</evidence>
<dbReference type="InterPro" id="IPR052452">
    <property type="entry name" value="Ankyrin-MYND_dom_contain_2"/>
</dbReference>
<keyword evidence="11 19" id="KW-0863">Zinc-finger</keyword>
<proteinExistence type="predicted"/>
<dbReference type="GO" id="GO:0006887">
    <property type="term" value="P:exocytosis"/>
    <property type="evidence" value="ECO:0007669"/>
    <property type="project" value="UniProtKB-KW"/>
</dbReference>
<evidence type="ECO:0000256" key="2">
    <source>
        <dbReference type="ARBA" id="ARBA00004175"/>
    </source>
</evidence>
<keyword evidence="14 18" id="KW-0040">ANK repeat</keyword>
<keyword evidence="7" id="KW-0800">Toxin</keyword>
<dbReference type="SMART" id="SM00248">
    <property type="entry name" value="ANK"/>
    <property type="match status" value="2"/>
</dbReference>
<dbReference type="PROSITE" id="PS50297">
    <property type="entry name" value="ANK_REP_REGION"/>
    <property type="match status" value="2"/>
</dbReference>
<dbReference type="Proteomes" id="UP000807504">
    <property type="component" value="Unassembled WGS sequence"/>
</dbReference>
<keyword evidence="13" id="KW-0638">Presynaptic neurotoxin</keyword>
<evidence type="ECO:0000256" key="13">
    <source>
        <dbReference type="ARBA" id="ARBA00023028"/>
    </source>
</evidence>
<dbReference type="InterPro" id="IPR002110">
    <property type="entry name" value="Ankyrin_rpt"/>
</dbReference>
<dbReference type="SUPFAM" id="SSF48403">
    <property type="entry name" value="Ankyrin repeat"/>
    <property type="match status" value="1"/>
</dbReference>
<evidence type="ECO:0000256" key="19">
    <source>
        <dbReference type="PROSITE-ProRule" id="PRU00134"/>
    </source>
</evidence>
<gene>
    <name evidence="21" type="ORF">HNY73_005582</name>
</gene>
<dbReference type="Pfam" id="PF12796">
    <property type="entry name" value="Ank_2"/>
    <property type="match status" value="1"/>
</dbReference>
<evidence type="ECO:0000256" key="7">
    <source>
        <dbReference type="ARBA" id="ARBA00022656"/>
    </source>
</evidence>
<dbReference type="PANTHER" id="PTHR24150">
    <property type="entry name" value="ANKYRIN REPEAT AND MYND DOMAIN-CONTAINING PROTEIN 2"/>
    <property type="match status" value="1"/>
</dbReference>
<keyword evidence="16" id="KW-0966">Cell projection</keyword>
<feature type="repeat" description="ANK" evidence="18">
    <location>
        <begin position="83"/>
        <end position="115"/>
    </location>
</feature>
<keyword evidence="15" id="KW-0969">Cilium</keyword>
<evidence type="ECO:0000256" key="14">
    <source>
        <dbReference type="ARBA" id="ARBA00023043"/>
    </source>
</evidence>
<dbReference type="GO" id="GO:0008270">
    <property type="term" value="F:zinc ion binding"/>
    <property type="evidence" value="ECO:0007669"/>
    <property type="project" value="UniProtKB-KW"/>
</dbReference>
<dbReference type="GO" id="GO:0044231">
    <property type="term" value="C:host cell presynaptic membrane"/>
    <property type="evidence" value="ECO:0007669"/>
    <property type="project" value="UniProtKB-KW"/>
</dbReference>
<reference evidence="21" key="1">
    <citation type="journal article" date="2020" name="bioRxiv">
        <title>Chromosome-level reference genome of the European wasp spider Argiope bruennichi: a resource for studies on range expansion and evolutionary adaptation.</title>
        <authorList>
            <person name="Sheffer M.M."/>
            <person name="Hoppe A."/>
            <person name="Krehenwinkel H."/>
            <person name="Uhl G."/>
            <person name="Kuss A.W."/>
            <person name="Jensen L."/>
            <person name="Jensen C."/>
            <person name="Gillespie R.G."/>
            <person name="Hoff K.J."/>
            <person name="Prost S."/>
        </authorList>
    </citation>
    <scope>NUCLEOTIDE SEQUENCE</scope>
</reference>
<keyword evidence="17" id="KW-1053">Target membrane</keyword>
<evidence type="ECO:0000256" key="9">
    <source>
        <dbReference type="ARBA" id="ARBA00022723"/>
    </source>
</evidence>
<keyword evidence="9" id="KW-0479">Metal-binding</keyword>
<dbReference type="Pfam" id="PF01753">
    <property type="entry name" value="zf-MYND"/>
    <property type="match status" value="1"/>
</dbReference>
<feature type="domain" description="MYND-type" evidence="20">
    <location>
        <begin position="331"/>
        <end position="368"/>
    </location>
</feature>
<evidence type="ECO:0000256" key="16">
    <source>
        <dbReference type="ARBA" id="ARBA00023273"/>
    </source>
</evidence>
<keyword evidence="5" id="KW-0964">Secreted</keyword>
<keyword evidence="10" id="KW-0677">Repeat</keyword>
<evidence type="ECO:0000256" key="8">
    <source>
        <dbReference type="ARBA" id="ARBA00022699"/>
    </source>
</evidence>
<organism evidence="21 22">
    <name type="scientific">Argiope bruennichi</name>
    <name type="common">Wasp spider</name>
    <name type="synonym">Aranea bruennichi</name>
    <dbReference type="NCBI Taxonomy" id="94029"/>
    <lineage>
        <taxon>Eukaryota</taxon>
        <taxon>Metazoa</taxon>
        <taxon>Ecdysozoa</taxon>
        <taxon>Arthropoda</taxon>
        <taxon>Chelicerata</taxon>
        <taxon>Arachnida</taxon>
        <taxon>Araneae</taxon>
        <taxon>Araneomorphae</taxon>
        <taxon>Entelegynae</taxon>
        <taxon>Araneoidea</taxon>
        <taxon>Araneidae</taxon>
        <taxon>Argiope</taxon>
    </lineage>
</organism>
<evidence type="ECO:0000256" key="17">
    <source>
        <dbReference type="ARBA" id="ARBA00023298"/>
    </source>
</evidence>
<evidence type="ECO:0000313" key="21">
    <source>
        <dbReference type="EMBL" id="KAF8790578.1"/>
    </source>
</evidence>
<keyword evidence="8" id="KW-0528">Neurotoxin</keyword>
<dbReference type="PANTHER" id="PTHR24150:SF8">
    <property type="entry name" value="ANKYRIN REPEAT AND MYND DOMAIN-CONTAINING PROTEIN 2"/>
    <property type="match status" value="1"/>
</dbReference>
<dbReference type="SUPFAM" id="SSF144232">
    <property type="entry name" value="HIT/MYND zinc finger-like"/>
    <property type="match status" value="1"/>
</dbReference>
<dbReference type="GO" id="GO:0090729">
    <property type="term" value="F:toxin activity"/>
    <property type="evidence" value="ECO:0007669"/>
    <property type="project" value="UniProtKB-KW"/>
</dbReference>
<dbReference type="InterPro" id="IPR036770">
    <property type="entry name" value="Ankyrin_rpt-contain_sf"/>
</dbReference>